<reference evidence="1 2" key="1">
    <citation type="submission" date="2018-08" db="EMBL/GenBank/DDBJ databases">
        <title>A genome reference for cultivated species of the human gut microbiota.</title>
        <authorList>
            <person name="Zou Y."/>
            <person name="Xue W."/>
            <person name="Luo G."/>
        </authorList>
    </citation>
    <scope>NUCLEOTIDE SEQUENCE [LARGE SCALE GENOMIC DNA]</scope>
    <source>
        <strain evidence="1 2">AF16-14</strain>
    </source>
</reference>
<evidence type="ECO:0000313" key="2">
    <source>
        <dbReference type="Proteomes" id="UP000284243"/>
    </source>
</evidence>
<proteinExistence type="predicted"/>
<dbReference type="Proteomes" id="UP000284243">
    <property type="component" value="Unassembled WGS sequence"/>
</dbReference>
<evidence type="ECO:0000313" key="1">
    <source>
        <dbReference type="EMBL" id="RGU58069.1"/>
    </source>
</evidence>
<gene>
    <name evidence="1" type="ORF">DWW57_03150</name>
</gene>
<accession>A0A1Y4A2N9</accession>
<keyword evidence="1" id="KW-0808">Transferase</keyword>
<dbReference type="GO" id="GO:0016740">
    <property type="term" value="F:transferase activity"/>
    <property type="evidence" value="ECO:0007669"/>
    <property type="project" value="UniProtKB-KW"/>
</dbReference>
<sequence length="414" mass="47248">MLMKVFERYFSRNPVSRQLSFEADTAVIVIIPVFNDPDIFATLDSLCCCSVMNIKAGVLIVVNHSEVCPQEIKTRNIGLSDTLKRYVRDRQTDRLRFEVVEAFDLPAKYAGVGLARKIAMDLSAAFFYRNGRIDAPILSLDADTWVEPNYLEEVVRYFQEKSVAGVSIAYAHRLEEAGMTVQAREAIMKYELYLRYYRLALEYTGHPHAYHCIGSAFAVRTLDYVAQGGMNKRQAGEDFYFLQKLIATGRYATLQSTQVYPSPRFSGRTPFGTGQAVRQIVQESGHFRVYHPQAFRDLKCFFQGISTLYKVDEAGVSGYFQQQTKDIRLFLSQMNGIAVLAEINANCASVEQFMKRFFDNFNAFRVLKYLNFVHESCYSKIDILSAANKLLAELNLPVAESLECALQIFRKLFR</sequence>
<dbReference type="AlphaFoldDB" id="A0A1Y4A2N9"/>
<protein>
    <submittedName>
        <fullName evidence="1">Glycosyltransferase family 2 protein</fullName>
    </submittedName>
</protein>
<dbReference type="Gene3D" id="3.90.550.10">
    <property type="entry name" value="Spore Coat Polysaccharide Biosynthesis Protein SpsA, Chain A"/>
    <property type="match status" value="1"/>
</dbReference>
<comment type="caution">
    <text evidence="1">The sequence shown here is derived from an EMBL/GenBank/DDBJ whole genome shotgun (WGS) entry which is preliminary data.</text>
</comment>
<dbReference type="InterPro" id="IPR029044">
    <property type="entry name" value="Nucleotide-diphossugar_trans"/>
</dbReference>
<dbReference type="SUPFAM" id="SSF53448">
    <property type="entry name" value="Nucleotide-diphospho-sugar transferases"/>
    <property type="match status" value="1"/>
</dbReference>
<name>A0A1Y4A2N9_9BACT</name>
<organism evidence="1 2">
    <name type="scientific">Odoribacter splanchnicus</name>
    <dbReference type="NCBI Taxonomy" id="28118"/>
    <lineage>
        <taxon>Bacteria</taxon>
        <taxon>Pseudomonadati</taxon>
        <taxon>Bacteroidota</taxon>
        <taxon>Bacteroidia</taxon>
        <taxon>Bacteroidales</taxon>
        <taxon>Odoribacteraceae</taxon>
        <taxon>Odoribacter</taxon>
    </lineage>
</organism>
<dbReference type="CDD" id="cd00761">
    <property type="entry name" value="Glyco_tranf_GTA_type"/>
    <property type="match status" value="1"/>
</dbReference>
<dbReference type="EMBL" id="QRYC01000003">
    <property type="protein sequence ID" value="RGU58069.1"/>
    <property type="molecule type" value="Genomic_DNA"/>
</dbReference>